<dbReference type="PANTHER" id="PTHR44998">
    <property type="match status" value="1"/>
</dbReference>
<dbReference type="PROSITE" id="PS50005">
    <property type="entry name" value="TPR"/>
    <property type="match status" value="3"/>
</dbReference>
<evidence type="ECO:0000256" key="7">
    <source>
        <dbReference type="ARBA" id="ARBA00022803"/>
    </source>
</evidence>
<evidence type="ECO:0000259" key="9">
    <source>
        <dbReference type="Pfam" id="PF13844"/>
    </source>
</evidence>
<evidence type="ECO:0000256" key="2">
    <source>
        <dbReference type="ARBA" id="ARBA00005386"/>
    </source>
</evidence>
<dbReference type="Pfam" id="PF13432">
    <property type="entry name" value="TPR_16"/>
    <property type="match status" value="1"/>
</dbReference>
<dbReference type="Pfam" id="PF14559">
    <property type="entry name" value="TPR_19"/>
    <property type="match status" value="1"/>
</dbReference>
<dbReference type="InterPro" id="IPR019734">
    <property type="entry name" value="TPR_rpt"/>
</dbReference>
<evidence type="ECO:0000256" key="3">
    <source>
        <dbReference type="ARBA" id="ARBA00011970"/>
    </source>
</evidence>
<comment type="pathway">
    <text evidence="1">Protein modification; protein glycosylation.</text>
</comment>
<dbReference type="InterPro" id="IPR029489">
    <property type="entry name" value="OGT/SEC/SPY_C"/>
</dbReference>
<feature type="repeat" description="TPR" evidence="8">
    <location>
        <begin position="139"/>
        <end position="172"/>
    </location>
</feature>
<accession>A0A1P8JU80</accession>
<reference evidence="10 11" key="1">
    <citation type="submission" date="2017-01" db="EMBL/GenBank/DDBJ databases">
        <authorList>
            <person name="Mah S.A."/>
            <person name="Swanson W.J."/>
            <person name="Moy G.W."/>
            <person name="Vacquier V.D."/>
        </authorList>
    </citation>
    <scope>NUCLEOTIDE SEQUENCE [LARGE SCALE GENOMIC DNA]</scope>
    <source>
        <strain evidence="10 11">DCY110</strain>
    </source>
</reference>
<keyword evidence="5 10" id="KW-0808">Transferase</keyword>
<keyword evidence="11" id="KW-1185">Reference proteome</keyword>
<evidence type="ECO:0000313" key="10">
    <source>
        <dbReference type="EMBL" id="APW37330.1"/>
    </source>
</evidence>
<dbReference type="PANTHER" id="PTHR44998:SF1">
    <property type="entry name" value="UDP-N-ACETYLGLUCOSAMINE--PEPTIDE N-ACETYLGLUCOSAMINYLTRANSFERASE 110 KDA SUBUNIT"/>
    <property type="match status" value="1"/>
</dbReference>
<evidence type="ECO:0000256" key="5">
    <source>
        <dbReference type="ARBA" id="ARBA00022679"/>
    </source>
</evidence>
<proteinExistence type="inferred from homology"/>
<dbReference type="STRING" id="1842727.RD110_09100"/>
<dbReference type="KEGG" id="rhy:RD110_09100"/>
<dbReference type="GO" id="GO:0097363">
    <property type="term" value="F:protein O-acetylglucosaminyltransferase activity"/>
    <property type="evidence" value="ECO:0007669"/>
    <property type="project" value="UniProtKB-EC"/>
</dbReference>
<feature type="domain" description="O-GlcNAc transferase C-terminal" evidence="9">
    <location>
        <begin position="251"/>
        <end position="406"/>
    </location>
</feature>
<dbReference type="InterPro" id="IPR011990">
    <property type="entry name" value="TPR-like_helical_dom_sf"/>
</dbReference>
<keyword evidence="4" id="KW-0328">Glycosyltransferase</keyword>
<dbReference type="Proteomes" id="UP000186609">
    <property type="component" value="Chromosome"/>
</dbReference>
<dbReference type="SMART" id="SM00028">
    <property type="entry name" value="TPR"/>
    <property type="match status" value="5"/>
</dbReference>
<organism evidence="10 11">
    <name type="scientific">Rhodoferax koreensis</name>
    <dbReference type="NCBI Taxonomy" id="1842727"/>
    <lineage>
        <taxon>Bacteria</taxon>
        <taxon>Pseudomonadati</taxon>
        <taxon>Pseudomonadota</taxon>
        <taxon>Betaproteobacteria</taxon>
        <taxon>Burkholderiales</taxon>
        <taxon>Comamonadaceae</taxon>
        <taxon>Rhodoferax</taxon>
    </lineage>
</organism>
<dbReference type="Gene3D" id="1.25.40.10">
    <property type="entry name" value="Tetratricopeptide repeat domain"/>
    <property type="match status" value="3"/>
</dbReference>
<evidence type="ECO:0000256" key="6">
    <source>
        <dbReference type="ARBA" id="ARBA00022737"/>
    </source>
</evidence>
<evidence type="ECO:0000256" key="4">
    <source>
        <dbReference type="ARBA" id="ARBA00022676"/>
    </source>
</evidence>
<protein>
    <recommendedName>
        <fullName evidence="3">protein O-GlcNAc transferase</fullName>
        <ecNumber evidence="3">2.4.1.255</ecNumber>
    </recommendedName>
</protein>
<dbReference type="Pfam" id="PF13844">
    <property type="entry name" value="Glyco_transf_41"/>
    <property type="match status" value="2"/>
</dbReference>
<evidence type="ECO:0000256" key="1">
    <source>
        <dbReference type="ARBA" id="ARBA00004922"/>
    </source>
</evidence>
<dbReference type="OrthoDB" id="101857at2"/>
<dbReference type="SUPFAM" id="SSF53756">
    <property type="entry name" value="UDP-Glycosyltransferase/glycogen phosphorylase"/>
    <property type="match status" value="1"/>
</dbReference>
<dbReference type="Gene3D" id="3.40.50.2000">
    <property type="entry name" value="Glycogen Phosphorylase B"/>
    <property type="match status" value="1"/>
</dbReference>
<gene>
    <name evidence="10" type="ORF">RD110_09100</name>
</gene>
<keyword evidence="7 8" id="KW-0802">TPR repeat</keyword>
<dbReference type="AlphaFoldDB" id="A0A1P8JU80"/>
<dbReference type="EC" id="2.4.1.255" evidence="3"/>
<dbReference type="EMBL" id="CP019236">
    <property type="protein sequence ID" value="APW37330.1"/>
    <property type="molecule type" value="Genomic_DNA"/>
</dbReference>
<feature type="domain" description="O-GlcNAc transferase C-terminal" evidence="9">
    <location>
        <begin position="415"/>
        <end position="602"/>
    </location>
</feature>
<dbReference type="Gene3D" id="3.40.50.11380">
    <property type="match status" value="1"/>
</dbReference>
<dbReference type="Pfam" id="PF13181">
    <property type="entry name" value="TPR_8"/>
    <property type="match status" value="1"/>
</dbReference>
<sequence length="633" mass="69939">MSVTETLIRAIGLQNQAQPEAAAALFHEVLAADSHNAAALYSLTVIAMQGGNVQAALALCERGLLHNPQFAPLHYVHGAVLQALDRKVEALQSFDAALALQPDHVEALLNSGVLLRNMFRHQEALERFNRVVTLDPNHVTALGNFGILLTEFKQSEQAIKAFERLLELAPGYDYAPGLLFYERMHLCDWRDFDGLTQRLTDGVRAGRRSCKSLAFMSASDNAADHLQAAKIFASHYCPPKPVVLWNGERDRHRKIRLAYVSPDFREHPVGHLMAGVFERHDKARFETIAISLGVDDQSRLRARMTQAFDRFVDARAMGSVEIAALMREMEVDIAVDLGGYTSDTRTDIFAHRPAPVQVNYLGYPGSMGTPYHDYIVADRHTIPPEHQAFYTERVAYLPDTYLPTDNSVRISEHTPSRAECGLPEHGFVFCSFSHDYKISPPVFDVWMRLLAQVPGSVLWLVSRGEVAQRNLRREAEARGIDAARLIFAGRVPLVEDHLARYRQADLFLDTHPYNAHTTAADALMAGLPVVTYMGGAFPARVAGSLLHALGVPELVAHSLAGYEALALSLAREPAALAAVKAKVAAHAQTHALFDTGRFCSNLEAVFIAMWRAQELGDVTDEIGLPRSRTCASD</sequence>
<evidence type="ECO:0000256" key="8">
    <source>
        <dbReference type="PROSITE-ProRule" id="PRU00339"/>
    </source>
</evidence>
<dbReference type="SUPFAM" id="SSF48452">
    <property type="entry name" value="TPR-like"/>
    <property type="match status" value="1"/>
</dbReference>
<feature type="repeat" description="TPR" evidence="8">
    <location>
        <begin position="105"/>
        <end position="138"/>
    </location>
</feature>
<dbReference type="RefSeq" id="WP_076198743.1">
    <property type="nucleotide sequence ID" value="NZ_CP019236.1"/>
</dbReference>
<keyword evidence="6" id="KW-0677">Repeat</keyword>
<name>A0A1P8JU80_9BURK</name>
<comment type="similarity">
    <text evidence="2">Belongs to the glycosyltransferase 41 family. O-GlcNAc transferase subfamily.</text>
</comment>
<feature type="repeat" description="TPR" evidence="8">
    <location>
        <begin position="71"/>
        <end position="104"/>
    </location>
</feature>
<evidence type="ECO:0000313" key="11">
    <source>
        <dbReference type="Proteomes" id="UP000186609"/>
    </source>
</evidence>